<reference evidence="2 3" key="1">
    <citation type="journal article" date="2019" name="Sci. Rep.">
        <title>Orb-weaving spider Araneus ventricosus genome elucidates the spidroin gene catalogue.</title>
        <authorList>
            <person name="Kono N."/>
            <person name="Nakamura H."/>
            <person name="Ohtoshi R."/>
            <person name="Moran D.A.P."/>
            <person name="Shinohara A."/>
            <person name="Yoshida Y."/>
            <person name="Fujiwara M."/>
            <person name="Mori M."/>
            <person name="Tomita M."/>
            <person name="Arakawa K."/>
        </authorList>
    </citation>
    <scope>NUCLEOTIDE SEQUENCE [LARGE SCALE GENOMIC DNA]</scope>
</reference>
<feature type="region of interest" description="Disordered" evidence="1">
    <location>
        <begin position="1"/>
        <end position="48"/>
    </location>
</feature>
<evidence type="ECO:0000313" key="2">
    <source>
        <dbReference type="EMBL" id="GBO02308.1"/>
    </source>
</evidence>
<proteinExistence type="predicted"/>
<sequence>MVQNNGILTNSNSTTSCPDSNLRPQCEASGTLKNLPRLEPRDEDRKSEIHRLDWRNRGIEVVTVAHFGAYVNDVLNFSIKLGGKKRA</sequence>
<evidence type="ECO:0000256" key="1">
    <source>
        <dbReference type="SAM" id="MobiDB-lite"/>
    </source>
</evidence>
<feature type="compositionally biased region" description="Basic and acidic residues" evidence="1">
    <location>
        <begin position="36"/>
        <end position="48"/>
    </location>
</feature>
<dbReference type="Proteomes" id="UP000499080">
    <property type="component" value="Unassembled WGS sequence"/>
</dbReference>
<name>A0A4Y2TP37_ARAVE</name>
<gene>
    <name evidence="2" type="ORF">AVEN_163732_1</name>
</gene>
<comment type="caution">
    <text evidence="2">The sequence shown here is derived from an EMBL/GenBank/DDBJ whole genome shotgun (WGS) entry which is preliminary data.</text>
</comment>
<feature type="compositionally biased region" description="Polar residues" evidence="1">
    <location>
        <begin position="1"/>
        <end position="23"/>
    </location>
</feature>
<accession>A0A4Y2TP37</accession>
<dbReference type="EMBL" id="BGPR01030063">
    <property type="protein sequence ID" value="GBO02308.1"/>
    <property type="molecule type" value="Genomic_DNA"/>
</dbReference>
<keyword evidence="3" id="KW-1185">Reference proteome</keyword>
<organism evidence="2 3">
    <name type="scientific">Araneus ventricosus</name>
    <name type="common">Orbweaver spider</name>
    <name type="synonym">Epeira ventricosa</name>
    <dbReference type="NCBI Taxonomy" id="182803"/>
    <lineage>
        <taxon>Eukaryota</taxon>
        <taxon>Metazoa</taxon>
        <taxon>Ecdysozoa</taxon>
        <taxon>Arthropoda</taxon>
        <taxon>Chelicerata</taxon>
        <taxon>Arachnida</taxon>
        <taxon>Araneae</taxon>
        <taxon>Araneomorphae</taxon>
        <taxon>Entelegynae</taxon>
        <taxon>Araneoidea</taxon>
        <taxon>Araneidae</taxon>
        <taxon>Araneus</taxon>
    </lineage>
</organism>
<protein>
    <submittedName>
        <fullName evidence="2">Uncharacterized protein</fullName>
    </submittedName>
</protein>
<dbReference type="AlphaFoldDB" id="A0A4Y2TP37"/>
<evidence type="ECO:0000313" key="3">
    <source>
        <dbReference type="Proteomes" id="UP000499080"/>
    </source>
</evidence>